<evidence type="ECO:0000313" key="3">
    <source>
        <dbReference type="Proteomes" id="UP000785200"/>
    </source>
</evidence>
<dbReference type="SUPFAM" id="SSF51735">
    <property type="entry name" value="NAD(P)-binding Rossmann-fold domains"/>
    <property type="match status" value="1"/>
</dbReference>
<dbReference type="SUPFAM" id="SSF50129">
    <property type="entry name" value="GroES-like"/>
    <property type="match status" value="1"/>
</dbReference>
<dbReference type="Gene3D" id="3.40.50.720">
    <property type="entry name" value="NAD(P)-binding Rossmann-like Domain"/>
    <property type="match status" value="1"/>
</dbReference>
<dbReference type="AlphaFoldDB" id="A0A9P6VIE9"/>
<dbReference type="InterPro" id="IPR052711">
    <property type="entry name" value="Zinc_ADH-like"/>
</dbReference>
<reference evidence="2" key="1">
    <citation type="submission" date="2019-07" db="EMBL/GenBank/DDBJ databases">
        <title>Hyphodiscus hymeniophilus genome sequencing and assembly.</title>
        <authorList>
            <person name="Kramer G."/>
            <person name="Nodwell J."/>
        </authorList>
    </citation>
    <scope>NUCLEOTIDE SEQUENCE</scope>
    <source>
        <strain evidence="2">ATCC 34498</strain>
    </source>
</reference>
<organism evidence="2 3">
    <name type="scientific">Hyphodiscus hymeniophilus</name>
    <dbReference type="NCBI Taxonomy" id="353542"/>
    <lineage>
        <taxon>Eukaryota</taxon>
        <taxon>Fungi</taxon>
        <taxon>Dikarya</taxon>
        <taxon>Ascomycota</taxon>
        <taxon>Pezizomycotina</taxon>
        <taxon>Leotiomycetes</taxon>
        <taxon>Helotiales</taxon>
        <taxon>Hyphodiscaceae</taxon>
        <taxon>Hyphodiscus</taxon>
    </lineage>
</organism>
<dbReference type="Proteomes" id="UP000785200">
    <property type="component" value="Unassembled WGS sequence"/>
</dbReference>
<dbReference type="Pfam" id="PF00107">
    <property type="entry name" value="ADH_zinc_N"/>
    <property type="match status" value="1"/>
</dbReference>
<gene>
    <name evidence="2" type="ORF">D0Z07_5262</name>
</gene>
<dbReference type="SMART" id="SM00829">
    <property type="entry name" value="PKS_ER"/>
    <property type="match status" value="1"/>
</dbReference>
<evidence type="ECO:0000259" key="1">
    <source>
        <dbReference type="SMART" id="SM00829"/>
    </source>
</evidence>
<evidence type="ECO:0000313" key="2">
    <source>
        <dbReference type="EMBL" id="KAG0648527.1"/>
    </source>
</evidence>
<sequence length="350" mass="37877">MAIPATHRQWLTSQNGIENLTLTLTVLPFPGPSEVLVKISAISINYRDTEVIMGLYNHHSTTGGPLPTLVPCSDICGTIVQSNSPNWNVGDRVLSTFNQTHLSGQIKAENMKSGLGLPLPGVLAEYKVFPDYGLVKAPAYLSAEEASTLPIAGMTAWMAINGMRPIGSPGGMGEVFLIQGTGGVAINGLQIAKAIIITSSSDAKLQQAKIHGADKTINYKTTPNWDVEVLKMTNGEGVDVIFENGGAATLRKSFECITFGGLINCIGYLSGKEDAVEDRTNTNVLALKRNVTLKGLLNGPRDRFEEMLRFYEEKEIKPVIDKVFSFDESKEALKYLFSGAHFGKVVIKVE</sequence>
<protein>
    <submittedName>
        <fullName evidence="2">Zinc-type alcohol dehydrogenase</fullName>
    </submittedName>
</protein>
<dbReference type="CDD" id="cd08276">
    <property type="entry name" value="MDR7"/>
    <property type="match status" value="1"/>
</dbReference>
<dbReference type="InterPro" id="IPR020843">
    <property type="entry name" value="ER"/>
</dbReference>
<dbReference type="Pfam" id="PF08240">
    <property type="entry name" value="ADH_N"/>
    <property type="match status" value="1"/>
</dbReference>
<dbReference type="EMBL" id="VNKQ01000010">
    <property type="protein sequence ID" value="KAG0648527.1"/>
    <property type="molecule type" value="Genomic_DNA"/>
</dbReference>
<proteinExistence type="predicted"/>
<comment type="caution">
    <text evidence="2">The sequence shown here is derived from an EMBL/GenBank/DDBJ whole genome shotgun (WGS) entry which is preliminary data.</text>
</comment>
<dbReference type="GO" id="GO:0016491">
    <property type="term" value="F:oxidoreductase activity"/>
    <property type="evidence" value="ECO:0007669"/>
    <property type="project" value="InterPro"/>
</dbReference>
<dbReference type="PANTHER" id="PTHR45033">
    <property type="match status" value="1"/>
</dbReference>
<name>A0A9P6VIE9_9HELO</name>
<accession>A0A9P6VIE9</accession>
<dbReference type="Gene3D" id="3.90.180.10">
    <property type="entry name" value="Medium-chain alcohol dehydrogenases, catalytic domain"/>
    <property type="match status" value="1"/>
</dbReference>
<feature type="domain" description="Enoyl reductase (ER)" evidence="1">
    <location>
        <begin position="16"/>
        <end position="347"/>
    </location>
</feature>
<dbReference type="InterPro" id="IPR011032">
    <property type="entry name" value="GroES-like_sf"/>
</dbReference>
<keyword evidence="3" id="KW-1185">Reference proteome</keyword>
<dbReference type="InterPro" id="IPR036291">
    <property type="entry name" value="NAD(P)-bd_dom_sf"/>
</dbReference>
<dbReference type="InterPro" id="IPR013154">
    <property type="entry name" value="ADH-like_N"/>
</dbReference>
<dbReference type="OrthoDB" id="3509362at2759"/>
<dbReference type="PANTHER" id="PTHR45033:SF1">
    <property type="entry name" value="OXIDOREDUCTASE (EUROFUNG)"/>
    <property type="match status" value="1"/>
</dbReference>
<dbReference type="InterPro" id="IPR013149">
    <property type="entry name" value="ADH-like_C"/>
</dbReference>